<feature type="non-terminal residue" evidence="1">
    <location>
        <position position="1"/>
    </location>
</feature>
<dbReference type="PANTHER" id="PTHR34683:SF3">
    <property type="entry name" value="CASP-LIKE PROTEIN"/>
    <property type="match status" value="1"/>
</dbReference>
<comment type="caution">
    <text evidence="1">The sequence shown here is derived from an EMBL/GenBank/DDBJ whole genome shotgun (WGS) entry which is preliminary data.</text>
</comment>
<evidence type="ECO:0000313" key="1">
    <source>
        <dbReference type="EMBL" id="KAF6136254.1"/>
    </source>
</evidence>
<dbReference type="AlphaFoldDB" id="A0A7J7L139"/>
<dbReference type="Proteomes" id="UP000541444">
    <property type="component" value="Unassembled WGS sequence"/>
</dbReference>
<evidence type="ECO:0000313" key="2">
    <source>
        <dbReference type="Proteomes" id="UP000541444"/>
    </source>
</evidence>
<name>A0A7J7L139_9MAGN</name>
<dbReference type="EMBL" id="JACGCM010002755">
    <property type="protein sequence ID" value="KAF6136254.1"/>
    <property type="molecule type" value="Genomic_DNA"/>
</dbReference>
<dbReference type="OrthoDB" id="1936495at2759"/>
<keyword evidence="2" id="KW-1185">Reference proteome</keyword>
<gene>
    <name evidence="1" type="ORF">GIB67_001663</name>
</gene>
<organism evidence="1 2">
    <name type="scientific">Kingdonia uniflora</name>
    <dbReference type="NCBI Taxonomy" id="39325"/>
    <lineage>
        <taxon>Eukaryota</taxon>
        <taxon>Viridiplantae</taxon>
        <taxon>Streptophyta</taxon>
        <taxon>Embryophyta</taxon>
        <taxon>Tracheophyta</taxon>
        <taxon>Spermatophyta</taxon>
        <taxon>Magnoliopsida</taxon>
        <taxon>Ranunculales</taxon>
        <taxon>Circaeasteraceae</taxon>
        <taxon>Kingdonia</taxon>
    </lineage>
</organism>
<proteinExistence type="predicted"/>
<reference evidence="1 2" key="1">
    <citation type="journal article" date="2020" name="IScience">
        <title>Genome Sequencing of the Endangered Kingdonia uniflora (Circaeasteraceae, Ranunculales) Reveals Potential Mechanisms of Evolutionary Specialization.</title>
        <authorList>
            <person name="Sun Y."/>
            <person name="Deng T."/>
            <person name="Zhang A."/>
            <person name="Moore M.J."/>
            <person name="Landis J.B."/>
            <person name="Lin N."/>
            <person name="Zhang H."/>
            <person name="Zhang X."/>
            <person name="Huang J."/>
            <person name="Zhang X."/>
            <person name="Sun H."/>
            <person name="Wang H."/>
        </authorList>
    </citation>
    <scope>NUCLEOTIDE SEQUENCE [LARGE SCALE GENOMIC DNA]</scope>
    <source>
        <strain evidence="1">TB1705</strain>
        <tissue evidence="1">Leaf</tissue>
    </source>
</reference>
<protein>
    <submittedName>
        <fullName evidence="1">Uncharacterized protein</fullName>
    </submittedName>
</protein>
<dbReference type="PANTHER" id="PTHR34683">
    <property type="entry name" value="EXPRESSED PROTEIN-RELATED"/>
    <property type="match status" value="1"/>
</dbReference>
<accession>A0A7J7L139</accession>
<sequence length="86" mass="9662">MKRPLISFALTDKMINFCAVIASFILASAMALAPSSMYRRDVGSDRCSNQEFLGKDMGLHGATWKSEQFSPRFDCLRFIEILVTAH</sequence>